<dbReference type="InterPro" id="IPR046947">
    <property type="entry name" value="LytR-like"/>
</dbReference>
<evidence type="ECO:0000313" key="4">
    <source>
        <dbReference type="EMBL" id="OYQ48448.1"/>
    </source>
</evidence>
<dbReference type="Proteomes" id="UP000216035">
    <property type="component" value="Unassembled WGS sequence"/>
</dbReference>
<dbReference type="AlphaFoldDB" id="A0A256A3W9"/>
<dbReference type="Pfam" id="PF04397">
    <property type="entry name" value="LytTR"/>
    <property type="match status" value="1"/>
</dbReference>
<dbReference type="SUPFAM" id="SSF52172">
    <property type="entry name" value="CheY-like"/>
    <property type="match status" value="1"/>
</dbReference>
<dbReference type="EMBL" id="NOXX01000127">
    <property type="protein sequence ID" value="OYQ48448.1"/>
    <property type="molecule type" value="Genomic_DNA"/>
</dbReference>
<dbReference type="PROSITE" id="PS50930">
    <property type="entry name" value="HTH_LYTTR"/>
    <property type="match status" value="1"/>
</dbReference>
<evidence type="ECO:0000256" key="1">
    <source>
        <dbReference type="PROSITE-ProRule" id="PRU00169"/>
    </source>
</evidence>
<evidence type="ECO:0000259" key="2">
    <source>
        <dbReference type="PROSITE" id="PS50110"/>
    </source>
</evidence>
<comment type="caution">
    <text evidence="4">The sequence shown here is derived from an EMBL/GenBank/DDBJ whole genome shotgun (WGS) entry which is preliminary data.</text>
</comment>
<dbReference type="InterPro" id="IPR007492">
    <property type="entry name" value="LytTR_DNA-bd_dom"/>
</dbReference>
<dbReference type="OrthoDB" id="2168082at2"/>
<evidence type="ECO:0008006" key="6">
    <source>
        <dbReference type="Google" id="ProtNLM"/>
    </source>
</evidence>
<keyword evidence="5" id="KW-1185">Reference proteome</keyword>
<dbReference type="RefSeq" id="WP_094485155.1">
    <property type="nucleotide sequence ID" value="NZ_NOXX01000127.1"/>
</dbReference>
<dbReference type="Pfam" id="PF00072">
    <property type="entry name" value="Response_reg"/>
    <property type="match status" value="1"/>
</dbReference>
<feature type="modified residue" description="4-aspartylphosphate" evidence="1">
    <location>
        <position position="54"/>
    </location>
</feature>
<feature type="domain" description="Response regulatory" evidence="2">
    <location>
        <begin position="2"/>
        <end position="115"/>
    </location>
</feature>
<dbReference type="PANTHER" id="PTHR37299:SF1">
    <property type="entry name" value="STAGE 0 SPORULATION PROTEIN A HOMOLOG"/>
    <property type="match status" value="1"/>
</dbReference>
<dbReference type="PANTHER" id="PTHR37299">
    <property type="entry name" value="TRANSCRIPTIONAL REGULATOR-RELATED"/>
    <property type="match status" value="1"/>
</dbReference>
<gene>
    <name evidence="4" type="ORF">CHX27_02320</name>
</gene>
<proteinExistence type="predicted"/>
<dbReference type="SMART" id="SM00850">
    <property type="entry name" value="LytTR"/>
    <property type="match status" value="1"/>
</dbReference>
<evidence type="ECO:0000259" key="3">
    <source>
        <dbReference type="PROSITE" id="PS50930"/>
    </source>
</evidence>
<accession>A0A256A3W9</accession>
<dbReference type="InterPro" id="IPR011006">
    <property type="entry name" value="CheY-like_superfamily"/>
</dbReference>
<evidence type="ECO:0000313" key="5">
    <source>
        <dbReference type="Proteomes" id="UP000216035"/>
    </source>
</evidence>
<dbReference type="Gene3D" id="3.40.50.2300">
    <property type="match status" value="1"/>
</dbReference>
<dbReference type="PROSITE" id="PS50110">
    <property type="entry name" value="RESPONSE_REGULATORY"/>
    <property type="match status" value="1"/>
</dbReference>
<organism evidence="4 5">
    <name type="scientific">Flavobacterium aurantiibacter</name>
    <dbReference type="NCBI Taxonomy" id="2023067"/>
    <lineage>
        <taxon>Bacteria</taxon>
        <taxon>Pseudomonadati</taxon>
        <taxon>Bacteroidota</taxon>
        <taxon>Flavobacteriia</taxon>
        <taxon>Flavobacteriales</taxon>
        <taxon>Flavobacteriaceae</taxon>
        <taxon>Flavobacterium</taxon>
    </lineage>
</organism>
<dbReference type="SMART" id="SM00448">
    <property type="entry name" value="REC"/>
    <property type="match status" value="1"/>
</dbReference>
<dbReference type="GO" id="GO:0000156">
    <property type="term" value="F:phosphorelay response regulator activity"/>
    <property type="evidence" value="ECO:0007669"/>
    <property type="project" value="InterPro"/>
</dbReference>
<dbReference type="Gene3D" id="2.40.50.1020">
    <property type="entry name" value="LytTr DNA-binding domain"/>
    <property type="match status" value="1"/>
</dbReference>
<feature type="domain" description="HTH LytTR-type" evidence="3">
    <location>
        <begin position="141"/>
        <end position="244"/>
    </location>
</feature>
<dbReference type="InterPro" id="IPR001789">
    <property type="entry name" value="Sig_transdc_resp-reg_receiver"/>
</dbReference>
<sequence>MTVLLVDDEANARQHLRSLLAEHAPEFEVIGEAETVKEAVKKINSLHPNLVFLDIEMPNENGFALFEYFENPPFKTVFCTAYAEFALRAFEVSAVDYILKPISIEKLQMACRKVLQQSPGNLSSQIQLLRESMADQRLSKIALPLSDGLTFVDLKNVLYFEADGSYTHVVTLAKSYLVTKKIKEFDDLLTQNEHFFRCHRSYLINLQNIKKYSRKDGNSIVFENEKWIPVAREKKADFELLIKSLYL</sequence>
<name>A0A256A3W9_9FLAO</name>
<keyword evidence="1" id="KW-0597">Phosphoprotein</keyword>
<reference evidence="4 5" key="1">
    <citation type="submission" date="2017-07" db="EMBL/GenBank/DDBJ databases">
        <title>Flavobacterium cyanobacteriorum sp. nov., isolated from cyanobacterial aggregates in a eutrophic lake.</title>
        <authorList>
            <person name="Cai H."/>
        </authorList>
    </citation>
    <scope>NUCLEOTIDE SEQUENCE [LARGE SCALE GENOMIC DNA]</scope>
    <source>
        <strain evidence="4 5">TH167</strain>
    </source>
</reference>
<dbReference type="GO" id="GO:0003677">
    <property type="term" value="F:DNA binding"/>
    <property type="evidence" value="ECO:0007669"/>
    <property type="project" value="InterPro"/>
</dbReference>
<protein>
    <recommendedName>
        <fullName evidence="6">DNA-binding response regulator</fullName>
    </recommendedName>
</protein>